<comment type="similarity">
    <text evidence="2">Belongs to the UPF0496 family.</text>
</comment>
<comment type="subcellular location">
    <subcellularLocation>
        <location evidence="1">Membrane</location>
    </subcellularLocation>
</comment>
<organism evidence="8 9">
    <name type="scientific">Ensete ventricosum</name>
    <name type="common">Abyssinian banana</name>
    <name type="synonym">Musa ensete</name>
    <dbReference type="NCBI Taxonomy" id="4639"/>
    <lineage>
        <taxon>Eukaryota</taxon>
        <taxon>Viridiplantae</taxon>
        <taxon>Streptophyta</taxon>
        <taxon>Embryophyta</taxon>
        <taxon>Tracheophyta</taxon>
        <taxon>Spermatophyta</taxon>
        <taxon>Magnoliopsida</taxon>
        <taxon>Liliopsida</taxon>
        <taxon>Zingiberales</taxon>
        <taxon>Musaceae</taxon>
        <taxon>Ensete</taxon>
    </lineage>
</organism>
<comment type="caution">
    <text evidence="8">The sequence shown here is derived from an EMBL/GenBank/DDBJ whole genome shotgun (WGS) entry which is preliminary data.</text>
</comment>
<dbReference type="Pfam" id="PF05055">
    <property type="entry name" value="DUF677"/>
    <property type="match status" value="1"/>
</dbReference>
<feature type="coiled-coil region" evidence="6">
    <location>
        <begin position="124"/>
        <end position="151"/>
    </location>
</feature>
<dbReference type="InterPro" id="IPR007749">
    <property type="entry name" value="DUF677"/>
</dbReference>
<evidence type="ECO:0000256" key="4">
    <source>
        <dbReference type="ARBA" id="ARBA00022989"/>
    </source>
</evidence>
<feature type="transmembrane region" description="Helical" evidence="7">
    <location>
        <begin position="161"/>
        <end position="182"/>
    </location>
</feature>
<keyword evidence="9" id="KW-1185">Reference proteome</keyword>
<gene>
    <name evidence="8" type="ORF">OPV22_006062</name>
</gene>
<sequence>MGCATSSKHGSLREDHALDLKPVISRNSKLSRTVADLLKSVLPGIRNGLADLDICLHHALLGLRTLEAALVCFEEENRKKEKSDYRRSKKRKKPRNGKNAYALTLRKLSEFELQAGAPFIHLDVEELQSALKKLEDMMEALRGRKKEIEERLRSTNWWRKVWNLVFTAVFIGVLVCSVVLAASVAAPVAITAATASATAMKAMELWINSVWDERKKALEDEEEVVKIMRDGGFSLPELESIRSMVHKLRNDYDALNWDVKFMLRQETEEATKVGMTDVRKKIEKGEVTSGVERLKSHVDACATSIQRAEEESLKTFRS</sequence>
<protein>
    <submittedName>
        <fullName evidence="8">Uncharacterized protein</fullName>
    </submittedName>
</protein>
<evidence type="ECO:0000256" key="2">
    <source>
        <dbReference type="ARBA" id="ARBA00009074"/>
    </source>
</evidence>
<evidence type="ECO:0000256" key="6">
    <source>
        <dbReference type="SAM" id="Coils"/>
    </source>
</evidence>
<keyword evidence="4 7" id="KW-1133">Transmembrane helix</keyword>
<proteinExistence type="inferred from homology"/>
<evidence type="ECO:0000313" key="9">
    <source>
        <dbReference type="Proteomes" id="UP001222027"/>
    </source>
</evidence>
<accession>A0AAV8RK11</accession>
<keyword evidence="3 7" id="KW-0812">Transmembrane</keyword>
<dbReference type="Proteomes" id="UP001222027">
    <property type="component" value="Unassembled WGS sequence"/>
</dbReference>
<dbReference type="EMBL" id="JAQQAF010000002">
    <property type="protein sequence ID" value="KAJ8505176.1"/>
    <property type="molecule type" value="Genomic_DNA"/>
</dbReference>
<evidence type="ECO:0000256" key="3">
    <source>
        <dbReference type="ARBA" id="ARBA00022692"/>
    </source>
</evidence>
<keyword evidence="5 7" id="KW-0472">Membrane</keyword>
<dbReference type="GO" id="GO:0016020">
    <property type="term" value="C:membrane"/>
    <property type="evidence" value="ECO:0007669"/>
    <property type="project" value="UniProtKB-SubCell"/>
</dbReference>
<reference evidence="8 9" key="1">
    <citation type="submission" date="2022-12" db="EMBL/GenBank/DDBJ databases">
        <title>Chromosome-scale assembly of the Ensete ventricosum genome.</title>
        <authorList>
            <person name="Dussert Y."/>
            <person name="Stocks J."/>
            <person name="Wendawek A."/>
            <person name="Woldeyes F."/>
            <person name="Nichols R.A."/>
            <person name="Borrell J.S."/>
        </authorList>
    </citation>
    <scope>NUCLEOTIDE SEQUENCE [LARGE SCALE GENOMIC DNA]</scope>
    <source>
        <strain evidence="9">cv. Maze</strain>
        <tissue evidence="8">Seeds</tissue>
    </source>
</reference>
<evidence type="ECO:0000256" key="7">
    <source>
        <dbReference type="SAM" id="Phobius"/>
    </source>
</evidence>
<name>A0AAV8RK11_ENSVE</name>
<dbReference type="AlphaFoldDB" id="A0AAV8RK11"/>
<keyword evidence="6" id="KW-0175">Coiled coil</keyword>
<evidence type="ECO:0000313" key="8">
    <source>
        <dbReference type="EMBL" id="KAJ8505176.1"/>
    </source>
</evidence>
<dbReference type="PANTHER" id="PTHR31113">
    <property type="entry name" value="UPF0496 PROTEIN 3-RELATED"/>
    <property type="match status" value="1"/>
</dbReference>
<evidence type="ECO:0000256" key="5">
    <source>
        <dbReference type="ARBA" id="ARBA00023136"/>
    </source>
</evidence>
<evidence type="ECO:0000256" key="1">
    <source>
        <dbReference type="ARBA" id="ARBA00004370"/>
    </source>
</evidence>
<dbReference type="PANTHER" id="PTHR31113:SF3">
    <property type="entry name" value="UPF0496 PROTEIN 1"/>
    <property type="match status" value="1"/>
</dbReference>